<feature type="transmembrane region" description="Helical" evidence="1">
    <location>
        <begin position="28"/>
        <end position="58"/>
    </location>
</feature>
<evidence type="ECO:0000313" key="2">
    <source>
        <dbReference type="EMBL" id="MDG3006320.1"/>
    </source>
</evidence>
<reference evidence="2 3" key="1">
    <citation type="submission" date="2023-03" db="EMBL/GenBank/DDBJ databases">
        <title>Paludisphaera mucosa sp. nov. a novel planctomycete from northern fen.</title>
        <authorList>
            <person name="Ivanova A."/>
        </authorList>
    </citation>
    <scope>NUCLEOTIDE SEQUENCE [LARGE SCALE GENOMIC DNA]</scope>
    <source>
        <strain evidence="2 3">Pla2</strain>
    </source>
</reference>
<keyword evidence="1" id="KW-1133">Transmembrane helix</keyword>
<keyword evidence="3" id="KW-1185">Reference proteome</keyword>
<feature type="transmembrane region" description="Helical" evidence="1">
    <location>
        <begin position="205"/>
        <end position="227"/>
    </location>
</feature>
<gene>
    <name evidence="2" type="ORF">PZE19_21325</name>
</gene>
<keyword evidence="1" id="KW-0812">Transmembrane</keyword>
<evidence type="ECO:0000313" key="3">
    <source>
        <dbReference type="Proteomes" id="UP001216907"/>
    </source>
</evidence>
<dbReference type="Proteomes" id="UP001216907">
    <property type="component" value="Unassembled WGS sequence"/>
</dbReference>
<feature type="transmembrane region" description="Helical" evidence="1">
    <location>
        <begin position="166"/>
        <end position="185"/>
    </location>
</feature>
<name>A0ABT6FFG3_9BACT</name>
<feature type="transmembrane region" description="Helical" evidence="1">
    <location>
        <begin position="79"/>
        <end position="109"/>
    </location>
</feature>
<feature type="transmembrane region" description="Helical" evidence="1">
    <location>
        <begin position="121"/>
        <end position="146"/>
    </location>
</feature>
<proteinExistence type="predicted"/>
<keyword evidence="1" id="KW-0472">Membrane</keyword>
<protein>
    <submittedName>
        <fullName evidence="2">Uncharacterized protein</fullName>
    </submittedName>
</protein>
<accession>A0ABT6FFG3</accession>
<organism evidence="2 3">
    <name type="scientific">Paludisphaera mucosa</name>
    <dbReference type="NCBI Taxonomy" id="3030827"/>
    <lineage>
        <taxon>Bacteria</taxon>
        <taxon>Pseudomonadati</taxon>
        <taxon>Planctomycetota</taxon>
        <taxon>Planctomycetia</taxon>
        <taxon>Isosphaerales</taxon>
        <taxon>Isosphaeraceae</taxon>
        <taxon>Paludisphaera</taxon>
    </lineage>
</organism>
<comment type="caution">
    <text evidence="2">The sequence shown here is derived from an EMBL/GenBank/DDBJ whole genome shotgun (WGS) entry which is preliminary data.</text>
</comment>
<sequence length="250" mass="27232">MDDLEGDFDWELFPDGEPRPWTSRKRRAAYWLGLGLIMALCWYIDPNVAVVVACLAFWRRDFQAGRRLTRTIPDRAGGWICALFTFAWGAWKVAGLAFALMFVAGMLGGPARKAHGPPPPGVFACLLIIFGSVLASAVLTAAGLGLAMRSGMRVWIGEGMNRARTLLLGMVVVGFTLCGIGPMSFWMQGRFPRPKDVAEETSIGLVVFFACLFGGPILILLAVDWFSERVVAARPGKFGPKVSSIGKMNT</sequence>
<dbReference type="EMBL" id="JARRAG010000002">
    <property type="protein sequence ID" value="MDG3006320.1"/>
    <property type="molecule type" value="Genomic_DNA"/>
</dbReference>
<evidence type="ECO:0000256" key="1">
    <source>
        <dbReference type="SAM" id="Phobius"/>
    </source>
</evidence>
<dbReference type="RefSeq" id="WP_277862620.1">
    <property type="nucleotide sequence ID" value="NZ_JARRAG010000002.1"/>
</dbReference>